<dbReference type="GO" id="GO:0006310">
    <property type="term" value="P:DNA recombination"/>
    <property type="evidence" value="ECO:0007669"/>
    <property type="project" value="TreeGrafter"/>
</dbReference>
<dbReference type="EMBL" id="LEKT01000026">
    <property type="protein sequence ID" value="KMO86313.1"/>
    <property type="molecule type" value="Genomic_DNA"/>
</dbReference>
<dbReference type="RefSeq" id="WP_048514467.1">
    <property type="nucleotide sequence ID" value="NZ_FUXD01000028.1"/>
</dbReference>
<dbReference type="InterPro" id="IPR034144">
    <property type="entry name" value="TOPRIM_TopoIII"/>
</dbReference>
<dbReference type="InterPro" id="IPR003602">
    <property type="entry name" value="Topo_IA_DNA-bd_dom"/>
</dbReference>
<dbReference type="InterPro" id="IPR005738">
    <property type="entry name" value="TopoIII"/>
</dbReference>
<dbReference type="GO" id="GO:0003677">
    <property type="term" value="F:DNA binding"/>
    <property type="evidence" value="ECO:0007669"/>
    <property type="project" value="UniProtKB-KW"/>
</dbReference>
<evidence type="ECO:0000256" key="3">
    <source>
        <dbReference type="ARBA" id="ARBA00012891"/>
    </source>
</evidence>
<dbReference type="NCBIfam" id="NF005829">
    <property type="entry name" value="PRK07726.1"/>
    <property type="match status" value="1"/>
</dbReference>
<dbReference type="GO" id="GO:0043597">
    <property type="term" value="C:cytoplasmic replication fork"/>
    <property type="evidence" value="ECO:0007669"/>
    <property type="project" value="TreeGrafter"/>
</dbReference>
<dbReference type="InterPro" id="IPR013824">
    <property type="entry name" value="Topo_IA_cen_sub1"/>
</dbReference>
<dbReference type="AlphaFoldDB" id="A0A0J6WVS2"/>
<keyword evidence="4" id="KW-0479">Metal-binding</keyword>
<comment type="catalytic activity">
    <reaction evidence="1">
        <text>ATP-independent breakage of single-stranded DNA, followed by passage and rejoining.</text>
        <dbReference type="EC" id="5.6.2.1"/>
    </reaction>
</comment>
<dbReference type="PANTHER" id="PTHR11390:SF21">
    <property type="entry name" value="DNA TOPOISOMERASE 3-ALPHA"/>
    <property type="match status" value="1"/>
</dbReference>
<keyword evidence="6" id="KW-0799">Topoisomerase</keyword>
<evidence type="ECO:0000256" key="11">
    <source>
        <dbReference type="ARBA" id="ARBA00032235"/>
    </source>
</evidence>
<comment type="similarity">
    <text evidence="2">Belongs to the type IA topoisomerase family.</text>
</comment>
<dbReference type="Gene3D" id="1.10.460.10">
    <property type="entry name" value="Topoisomerase I, domain 2"/>
    <property type="match status" value="1"/>
</dbReference>
<dbReference type="FunCoup" id="A0A0J6WVS2">
    <property type="interactions" value="185"/>
</dbReference>
<evidence type="ECO:0000313" key="16">
    <source>
        <dbReference type="Proteomes" id="UP000036503"/>
    </source>
</evidence>
<comment type="caution">
    <text evidence="15">The sequence shown here is derived from an EMBL/GenBank/DDBJ whole genome shotgun (WGS) entry which is preliminary data.</text>
</comment>
<reference evidence="15 16" key="1">
    <citation type="submission" date="2015-06" db="EMBL/GenBank/DDBJ databases">
        <title>Draft genome sequence of beer spoilage bacterium Megasphaera cerevisiae type strain 20462.</title>
        <authorList>
            <person name="Kutumbaka K."/>
            <person name="Pasmowitz J."/>
            <person name="Mategko J."/>
            <person name="Reyes D."/>
            <person name="Friedrich A."/>
            <person name="Han S."/>
            <person name="Martens-Habbena W."/>
            <person name="Neal-McKinney J."/>
            <person name="Janagama H.K."/>
            <person name="Nadala C."/>
            <person name="Samadpour M."/>
        </authorList>
    </citation>
    <scope>NUCLEOTIDE SEQUENCE [LARGE SCALE GENOMIC DNA]</scope>
    <source>
        <strain evidence="15 16">DSM 20462</strain>
    </source>
</reference>
<dbReference type="InterPro" id="IPR003601">
    <property type="entry name" value="Topo_IA_2"/>
</dbReference>
<dbReference type="GO" id="GO:0003917">
    <property type="term" value="F:DNA topoisomerase type I (single strand cut, ATP-independent) activity"/>
    <property type="evidence" value="ECO:0007669"/>
    <property type="project" value="UniProtKB-EC"/>
</dbReference>
<dbReference type="InterPro" id="IPR000380">
    <property type="entry name" value="Topo_IA"/>
</dbReference>
<keyword evidence="8 15" id="KW-0413">Isomerase</keyword>
<evidence type="ECO:0000256" key="4">
    <source>
        <dbReference type="ARBA" id="ARBA00022723"/>
    </source>
</evidence>
<dbReference type="PANTHER" id="PTHR11390">
    <property type="entry name" value="PROKARYOTIC DNA TOPOISOMERASE"/>
    <property type="match status" value="1"/>
</dbReference>
<dbReference type="NCBIfam" id="TIGR01056">
    <property type="entry name" value="topB"/>
    <property type="match status" value="1"/>
</dbReference>
<feature type="domain" description="Toprim" evidence="13">
    <location>
        <begin position="3"/>
        <end position="132"/>
    </location>
</feature>
<dbReference type="GO" id="GO:0006281">
    <property type="term" value="P:DNA repair"/>
    <property type="evidence" value="ECO:0007669"/>
    <property type="project" value="TreeGrafter"/>
</dbReference>
<dbReference type="GO" id="GO:0006265">
    <property type="term" value="P:DNA topological change"/>
    <property type="evidence" value="ECO:0007669"/>
    <property type="project" value="InterPro"/>
</dbReference>
<dbReference type="InterPro" id="IPR013826">
    <property type="entry name" value="Topo_IA_cen_sub3"/>
</dbReference>
<evidence type="ECO:0000256" key="12">
    <source>
        <dbReference type="ARBA" id="ARBA00032877"/>
    </source>
</evidence>
<proteinExistence type="inferred from homology"/>
<evidence type="ECO:0000256" key="2">
    <source>
        <dbReference type="ARBA" id="ARBA00009446"/>
    </source>
</evidence>
<dbReference type="SMART" id="SM00493">
    <property type="entry name" value="TOPRIM"/>
    <property type="match status" value="1"/>
</dbReference>
<dbReference type="SMART" id="SM00437">
    <property type="entry name" value="TOP1Ac"/>
    <property type="match status" value="1"/>
</dbReference>
<dbReference type="InterPro" id="IPR006171">
    <property type="entry name" value="TOPRIM_dom"/>
</dbReference>
<sequence>MSKVTYIAEKPDIGKALAAYLWPDGNCHKEKGYIQHRDTTVTWAFGHILGLASPEEYGEEYEAWVNYPVLPKVWKLKPAAAAVAQLAVIKKILMETDVVVHAGDPDREGQLLIDEILNYLQFKGKVQRILINAKDDESLKRAFAQITDNKRYENMYYAGLGREQADWLIGMNLTRAYTVNARKYGYENTFRIGRVKVPTLALVVNREKEIKGFKPTKYYELKGIFEKDGIPFKAVLKPAENLPLDEEKRIKDKNILQAIKLKIEKAEVIIRDVQGKDMVQHPPLPHSLDTLQVEANRKYGVSPKEVLTAVQDLYEKKYVSYPRSDCNYIPLSQKEDAARILPILAAIGIAGADATDIEITSKAFNDQKITAHHAIIPTGIQPGKLTETEQKIYVLIAKRYVLQFFPPHEYKKIMFNLAVADEIFTGSGKVVLQQGYKVYEAEDPEMETAESNVKLPSLAVGDKIEKENYSIADKVKTPPKRFTEGTLLAAMANIWRFVDAENPNREKLKEVKGIGTPATRDTIIAELQADTMNGKPVGPCMTKIKKELVPTEFGTSLIENVDQSLTLPDATAEMEYTLAEIAAGRKSLSEYMDEMITMVHQNIQFAENREFPLPKGKAFETCSICNKGKLLRRYSPKVKKYFYICNNADCVSLITGRKIFYEDDHGKPVVVKCPDCGTILVRILKNGSFWLCSKCDKTFNDKAGKPDLSMKNK</sequence>
<evidence type="ECO:0000256" key="6">
    <source>
        <dbReference type="ARBA" id="ARBA00023029"/>
    </source>
</evidence>
<dbReference type="PROSITE" id="PS52039">
    <property type="entry name" value="TOPO_IA_2"/>
    <property type="match status" value="1"/>
</dbReference>
<dbReference type="SMART" id="SM00436">
    <property type="entry name" value="TOP1Bc"/>
    <property type="match status" value="1"/>
</dbReference>
<name>A0A0J6WVS2_9FIRM</name>
<evidence type="ECO:0000259" key="14">
    <source>
        <dbReference type="PROSITE" id="PS52039"/>
    </source>
</evidence>
<dbReference type="STRING" id="39029.BSR42_10230"/>
<evidence type="ECO:0000313" key="15">
    <source>
        <dbReference type="EMBL" id="KMO86313.1"/>
    </source>
</evidence>
<dbReference type="EC" id="5.6.2.1" evidence="3"/>
<feature type="domain" description="Topo IA-type catalytic" evidence="14">
    <location>
        <begin position="152"/>
        <end position="604"/>
    </location>
</feature>
<dbReference type="PROSITE" id="PS50880">
    <property type="entry name" value="TOPRIM"/>
    <property type="match status" value="1"/>
</dbReference>
<dbReference type="Proteomes" id="UP000036503">
    <property type="component" value="Unassembled WGS sequence"/>
</dbReference>
<dbReference type="InterPro" id="IPR013497">
    <property type="entry name" value="Topo_IA_cen"/>
</dbReference>
<keyword evidence="7" id="KW-0238">DNA-binding</keyword>
<evidence type="ECO:0000256" key="8">
    <source>
        <dbReference type="ARBA" id="ARBA00023235"/>
    </source>
</evidence>
<organism evidence="15 16">
    <name type="scientific">Megasphaera cerevisiae DSM 20462</name>
    <dbReference type="NCBI Taxonomy" id="1122219"/>
    <lineage>
        <taxon>Bacteria</taxon>
        <taxon>Bacillati</taxon>
        <taxon>Bacillota</taxon>
        <taxon>Negativicutes</taxon>
        <taxon>Veillonellales</taxon>
        <taxon>Veillonellaceae</taxon>
        <taxon>Megasphaera</taxon>
    </lineage>
</organism>
<dbReference type="GO" id="GO:0046872">
    <property type="term" value="F:metal ion binding"/>
    <property type="evidence" value="ECO:0007669"/>
    <property type="project" value="UniProtKB-KW"/>
</dbReference>
<dbReference type="Pfam" id="PF01131">
    <property type="entry name" value="Topoisom_bac"/>
    <property type="match status" value="1"/>
</dbReference>
<accession>A0A0J6WVS2</accession>
<dbReference type="InterPro" id="IPR013825">
    <property type="entry name" value="Topo_IA_cen_sub2"/>
</dbReference>
<dbReference type="SUPFAM" id="SSF56712">
    <property type="entry name" value="Prokaryotic type I DNA topoisomerase"/>
    <property type="match status" value="1"/>
</dbReference>
<evidence type="ECO:0000256" key="7">
    <source>
        <dbReference type="ARBA" id="ARBA00023125"/>
    </source>
</evidence>
<dbReference type="Gene3D" id="3.40.50.140">
    <property type="match status" value="1"/>
</dbReference>
<dbReference type="Gene3D" id="1.10.290.10">
    <property type="entry name" value="Topoisomerase I, domain 4"/>
    <property type="match status" value="1"/>
</dbReference>
<dbReference type="InParanoid" id="A0A0J6WVS2"/>
<dbReference type="CDD" id="cd03362">
    <property type="entry name" value="TOPRIM_TopoIA_TopoIII"/>
    <property type="match status" value="1"/>
</dbReference>
<dbReference type="PRINTS" id="PR00417">
    <property type="entry name" value="PRTPISMRASEI"/>
</dbReference>
<gene>
    <name evidence="15" type="ORF">AB840_08800</name>
</gene>
<evidence type="ECO:0000256" key="9">
    <source>
        <dbReference type="ARBA" id="ARBA00030003"/>
    </source>
</evidence>
<dbReference type="InterPro" id="IPR023405">
    <property type="entry name" value="Topo_IA_core_domain"/>
</dbReference>
<dbReference type="CDD" id="cd00186">
    <property type="entry name" value="TOP1Ac"/>
    <property type="match status" value="1"/>
</dbReference>
<evidence type="ECO:0000256" key="5">
    <source>
        <dbReference type="ARBA" id="ARBA00022842"/>
    </source>
</evidence>
<dbReference type="Gene3D" id="2.70.20.10">
    <property type="entry name" value="Topoisomerase I, domain 3"/>
    <property type="match status" value="1"/>
</dbReference>
<evidence type="ECO:0000259" key="13">
    <source>
        <dbReference type="PROSITE" id="PS50880"/>
    </source>
</evidence>
<keyword evidence="16" id="KW-1185">Reference proteome</keyword>
<dbReference type="Pfam" id="PF01751">
    <property type="entry name" value="Toprim"/>
    <property type="match status" value="1"/>
</dbReference>
<dbReference type="PROSITE" id="PS00396">
    <property type="entry name" value="TOPO_IA_1"/>
    <property type="match status" value="1"/>
</dbReference>
<protein>
    <recommendedName>
        <fullName evidence="3">DNA topoisomerase</fullName>
        <ecNumber evidence="3">5.6.2.1</ecNumber>
    </recommendedName>
    <alternativeName>
        <fullName evidence="12">Omega-protein</fullName>
    </alternativeName>
    <alternativeName>
        <fullName evidence="11">Relaxing enzyme</fullName>
    </alternativeName>
    <alternativeName>
        <fullName evidence="9">Swivelase</fullName>
    </alternativeName>
    <alternativeName>
        <fullName evidence="10">Untwisting enzyme</fullName>
    </alternativeName>
</protein>
<evidence type="ECO:0000256" key="1">
    <source>
        <dbReference type="ARBA" id="ARBA00000213"/>
    </source>
</evidence>
<dbReference type="OrthoDB" id="9803554at2"/>
<evidence type="ECO:0000256" key="10">
    <source>
        <dbReference type="ARBA" id="ARBA00031985"/>
    </source>
</evidence>
<dbReference type="InterPro" id="IPR023406">
    <property type="entry name" value="Topo_IA_AS"/>
</dbReference>
<dbReference type="PATRIC" id="fig|1122219.3.peg.1462"/>
<keyword evidence="5" id="KW-0460">Magnesium</keyword>